<dbReference type="FunFam" id="3.40.50.620:FF:000373">
    <property type="entry name" value="ATP-binding region containing protein, putative"/>
    <property type="match status" value="1"/>
</dbReference>
<dbReference type="InterPro" id="IPR035959">
    <property type="entry name" value="RutC-like_sf"/>
</dbReference>
<dbReference type="VEuPathDB" id="TriTrypDB:LtaPh_2503200"/>
<dbReference type="NCBIfam" id="TIGR00290">
    <property type="entry name" value="MJ0570_dom"/>
    <property type="match status" value="1"/>
</dbReference>
<evidence type="ECO:0000256" key="1">
    <source>
        <dbReference type="ARBA" id="ARBA00012089"/>
    </source>
</evidence>
<name>A0A640KHC7_LEITA</name>
<protein>
    <recommendedName>
        <fullName evidence="2">Diphthine--ammonia ligase</fullName>
        <ecNumber evidence="1">6.3.1.14</ecNumber>
    </recommendedName>
    <alternativeName>
        <fullName evidence="3">Diphthamide synthase</fullName>
    </alternativeName>
    <alternativeName>
        <fullName evidence="4">Diphthamide synthetase</fullName>
    </alternativeName>
</protein>
<evidence type="ECO:0000256" key="4">
    <source>
        <dbReference type="ARBA" id="ARBA00031552"/>
    </source>
</evidence>
<dbReference type="SUPFAM" id="SSF55298">
    <property type="entry name" value="YjgF-like"/>
    <property type="match status" value="1"/>
</dbReference>
<dbReference type="PANTHER" id="PTHR12196">
    <property type="entry name" value="DOMAIN OF UNKNOWN FUNCTION 71 DUF71 -CONTAINING PROTEIN"/>
    <property type="match status" value="1"/>
</dbReference>
<dbReference type="EMBL" id="BLBS01000034">
    <property type="protein sequence ID" value="GET89120.1"/>
    <property type="molecule type" value="Genomic_DNA"/>
</dbReference>
<dbReference type="GO" id="GO:0017183">
    <property type="term" value="P:protein histidyl modification to diphthamide"/>
    <property type="evidence" value="ECO:0007669"/>
    <property type="project" value="TreeGrafter"/>
</dbReference>
<comment type="catalytic activity">
    <reaction evidence="5">
        <text>diphthine-[translation elongation factor 2] + NH4(+) + ATP = diphthamide-[translation elongation factor 2] + AMP + diphosphate + H(+)</text>
        <dbReference type="Rhea" id="RHEA:19753"/>
        <dbReference type="Rhea" id="RHEA-COMP:10172"/>
        <dbReference type="Rhea" id="RHEA-COMP:10174"/>
        <dbReference type="ChEBI" id="CHEBI:15378"/>
        <dbReference type="ChEBI" id="CHEBI:16692"/>
        <dbReference type="ChEBI" id="CHEBI:28938"/>
        <dbReference type="ChEBI" id="CHEBI:30616"/>
        <dbReference type="ChEBI" id="CHEBI:33019"/>
        <dbReference type="ChEBI" id="CHEBI:82696"/>
        <dbReference type="ChEBI" id="CHEBI:456215"/>
        <dbReference type="EC" id="6.3.1.14"/>
    </reaction>
</comment>
<organism evidence="7 8">
    <name type="scientific">Leishmania tarentolae</name>
    <name type="common">Sauroleishmania tarentolae</name>
    <dbReference type="NCBI Taxonomy" id="5689"/>
    <lineage>
        <taxon>Eukaryota</taxon>
        <taxon>Discoba</taxon>
        <taxon>Euglenozoa</taxon>
        <taxon>Kinetoplastea</taxon>
        <taxon>Metakinetoplastina</taxon>
        <taxon>Trypanosomatida</taxon>
        <taxon>Trypanosomatidae</taxon>
        <taxon>Leishmaniinae</taxon>
        <taxon>Leishmania</taxon>
        <taxon>lizard Leishmania</taxon>
    </lineage>
</organism>
<evidence type="ECO:0000256" key="2">
    <source>
        <dbReference type="ARBA" id="ARBA00018426"/>
    </source>
</evidence>
<dbReference type="Gene3D" id="3.90.1490.10">
    <property type="entry name" value="putative n-type atp pyrophosphatase, domain 2"/>
    <property type="match status" value="1"/>
</dbReference>
<evidence type="ECO:0000259" key="6">
    <source>
        <dbReference type="Pfam" id="PF01902"/>
    </source>
</evidence>
<dbReference type="AlphaFoldDB" id="A0A640KHC7"/>
<evidence type="ECO:0000256" key="5">
    <source>
        <dbReference type="ARBA" id="ARBA00048108"/>
    </source>
</evidence>
<dbReference type="CDD" id="cd01994">
    <property type="entry name" value="AANH_PF0828-like"/>
    <property type="match status" value="1"/>
</dbReference>
<dbReference type="OrthoDB" id="686384at2759"/>
<reference evidence="7" key="1">
    <citation type="submission" date="2019-11" db="EMBL/GenBank/DDBJ databases">
        <title>Leishmania tarentolae CDS.</title>
        <authorList>
            <person name="Goto Y."/>
            <person name="Yamagishi J."/>
        </authorList>
    </citation>
    <scope>NUCLEOTIDE SEQUENCE [LARGE SCALE GENOMIC DNA]</scope>
    <source>
        <strain evidence="7">Parrot Tar II</strain>
    </source>
</reference>
<dbReference type="InterPro" id="IPR030662">
    <property type="entry name" value="DPH6/MJ0570"/>
</dbReference>
<comment type="caution">
    <text evidence="7">The sequence shown here is derived from an EMBL/GenBank/DDBJ whole genome shotgun (WGS) entry which is preliminary data.</text>
</comment>
<sequence>MGHGAIPRVRFNGRSRASATFPKSSTYSYPCTLTTEVKKSNGLLSFGRVSSISCRRTLPSACGEAPMKTIALLSGGKDSILAMLMAYRYGHEPVVIANIAPALESDRALQGEGENGSNGHDIDSYMYQTVGFEAVETMAACLELPLRRGGVRRGCAKDQSLLYSEQPPEEDEVESLYSLVKAVKDEFPAVQGLTSGAILSNYQRHRVERICDRLGLESLAYLWMRQPDEVLDMAHALNVRAILVKTASIGLMPRRLIGKTLEEVRPTLEKMAQLYDSHLAGEGGEYETTVLNCPLFHSEQLTVTSVEVVMQDENEISPSGHGLLTVARAPKSVEQKAHEAQLLMDLRAGAVTFPSDTMPLLRSLVADLGEPSLTASPHDTAGTMDVTFPAISRSALFLDCATSSKEGILHHAYKAPLADGAPAAEELMACLTVLQAWATERRLTPFYYHVSLPEASWEVPCRAAYAAKAPHVCPPGLLVTVRNSCSRAASALEAEVLAAPTETIQQQVLHAQSRSCWALGEPGPYSQARRVGLTNSSKLFVSATPGRIPATREVATAADLPSICQQYITALVATQHWEEADSVLTDVAVQFLLAMANCERYLACFGCSFADVGRATIVVTEDAPVALLPKLWQWTTQRTGALPFECVCQVIVVGTLSGTEKIRVSMECAEVRVATEESA</sequence>
<dbReference type="EC" id="6.3.1.14" evidence="1"/>
<dbReference type="Gene3D" id="3.40.50.620">
    <property type="entry name" value="HUPs"/>
    <property type="match status" value="1"/>
</dbReference>
<feature type="domain" description="Diphthamide synthase" evidence="6">
    <location>
        <begin position="123"/>
        <end position="313"/>
    </location>
</feature>
<dbReference type="FunFam" id="3.90.1490.10:FF:000007">
    <property type="entry name" value="ATP-binding protein, putative"/>
    <property type="match status" value="1"/>
</dbReference>
<evidence type="ECO:0000313" key="8">
    <source>
        <dbReference type="Proteomes" id="UP000419144"/>
    </source>
</evidence>
<keyword evidence="8" id="KW-1185">Reference proteome</keyword>
<dbReference type="Proteomes" id="UP000419144">
    <property type="component" value="Unassembled WGS sequence"/>
</dbReference>
<dbReference type="GO" id="GO:0017178">
    <property type="term" value="F:diphthine-ammonia ligase activity"/>
    <property type="evidence" value="ECO:0007669"/>
    <property type="project" value="UniProtKB-EC"/>
</dbReference>
<dbReference type="SUPFAM" id="SSF52402">
    <property type="entry name" value="Adenine nucleotide alpha hydrolases-like"/>
    <property type="match status" value="1"/>
</dbReference>
<evidence type="ECO:0000256" key="3">
    <source>
        <dbReference type="ARBA" id="ARBA00029814"/>
    </source>
</evidence>
<dbReference type="Pfam" id="PF01902">
    <property type="entry name" value="Diphthami_syn_2"/>
    <property type="match status" value="1"/>
</dbReference>
<gene>
    <name evidence="7" type="ORF">LtaPh_2503200</name>
</gene>
<dbReference type="PANTHER" id="PTHR12196:SF2">
    <property type="entry name" value="DIPHTHINE--AMMONIA LIGASE"/>
    <property type="match status" value="1"/>
</dbReference>
<proteinExistence type="predicted"/>
<accession>A0A640KHC7</accession>
<dbReference type="InterPro" id="IPR014729">
    <property type="entry name" value="Rossmann-like_a/b/a_fold"/>
</dbReference>
<dbReference type="InterPro" id="IPR002761">
    <property type="entry name" value="Diphthami_syn_dom"/>
</dbReference>
<evidence type="ECO:0000313" key="7">
    <source>
        <dbReference type="EMBL" id="GET89120.1"/>
    </source>
</evidence>
<dbReference type="Gene3D" id="3.30.1330.40">
    <property type="entry name" value="RutC-like"/>
    <property type="match status" value="1"/>
</dbReference>